<dbReference type="EMBL" id="JAZAVJ010000288">
    <property type="protein sequence ID" value="KAK7402692.1"/>
    <property type="molecule type" value="Genomic_DNA"/>
</dbReference>
<gene>
    <name evidence="4" type="ORF">QQX98_011556</name>
</gene>
<evidence type="ECO:0000313" key="5">
    <source>
        <dbReference type="Proteomes" id="UP001498476"/>
    </source>
</evidence>
<dbReference type="PANTHER" id="PTHR10366:SF562">
    <property type="entry name" value="ALDEHYDE REDUCTASE II (AFU_ORTHOLOGUE AFUA_1G11360)"/>
    <property type="match status" value="1"/>
</dbReference>
<dbReference type="SUPFAM" id="SSF51735">
    <property type="entry name" value="NAD(P)-binding Rossmann-fold domains"/>
    <property type="match status" value="1"/>
</dbReference>
<keyword evidence="5" id="KW-1185">Reference proteome</keyword>
<dbReference type="InterPro" id="IPR001509">
    <property type="entry name" value="Epimerase_deHydtase"/>
</dbReference>
<dbReference type="Pfam" id="PF01370">
    <property type="entry name" value="Epimerase"/>
    <property type="match status" value="1"/>
</dbReference>
<comment type="caution">
    <text evidence="4">The sequence shown here is derived from an EMBL/GenBank/DDBJ whole genome shotgun (WGS) entry which is preliminary data.</text>
</comment>
<dbReference type="InterPro" id="IPR050425">
    <property type="entry name" value="NAD(P)_dehydrat-like"/>
</dbReference>
<organism evidence="4 5">
    <name type="scientific">Neonectria punicea</name>
    <dbReference type="NCBI Taxonomy" id="979145"/>
    <lineage>
        <taxon>Eukaryota</taxon>
        <taxon>Fungi</taxon>
        <taxon>Dikarya</taxon>
        <taxon>Ascomycota</taxon>
        <taxon>Pezizomycotina</taxon>
        <taxon>Sordariomycetes</taxon>
        <taxon>Hypocreomycetidae</taxon>
        <taxon>Hypocreales</taxon>
        <taxon>Nectriaceae</taxon>
        <taxon>Neonectria</taxon>
    </lineage>
</organism>
<comment type="similarity">
    <text evidence="2">Belongs to the NAD(P)-dependent epimerase/dehydratase family. Dihydroflavonol-4-reductase subfamily.</text>
</comment>
<keyword evidence="1" id="KW-0560">Oxidoreductase</keyword>
<dbReference type="PANTHER" id="PTHR10366">
    <property type="entry name" value="NAD DEPENDENT EPIMERASE/DEHYDRATASE"/>
    <property type="match status" value="1"/>
</dbReference>
<dbReference type="Gene3D" id="3.40.50.720">
    <property type="entry name" value="NAD(P)-binding Rossmann-like Domain"/>
    <property type="match status" value="1"/>
</dbReference>
<feature type="domain" description="NAD-dependent epimerase/dehydratase" evidence="3">
    <location>
        <begin position="19"/>
        <end position="231"/>
    </location>
</feature>
<proteinExistence type="inferred from homology"/>
<evidence type="ECO:0000256" key="2">
    <source>
        <dbReference type="ARBA" id="ARBA00023445"/>
    </source>
</evidence>
<sequence>MSTTTTTTTNTALPKGATVFLTGCSGYMGFHVAELLLAAGYKVRGATRNEEKAQKTAKLLGNNPAFSTVIVPDFQQPGAFDEAVKDCDAVIHLASDTTMGVDPNKVIPSTVAGVLSILRSAAQAASVKRFTLTSSSTSVYLPVGEKTTVDADTFNEKALEVAWAPPPYTEDRSFAVYAASKTEAERALWKFVKEEKPGFIANTVLPSLCMGRISSTSGITGHLVRSVYQGKILPGFAPQYHVDVIDAARIHVIATVLDPSIDSRRLFAFNVPFNWGDIVGVLKKLYPDAKTIADAPVGEPRDLTTVPNEEGAALLKKWYGQDGWKSLEQSIQENMEGFV</sequence>
<reference evidence="4 5" key="1">
    <citation type="journal article" date="2025" name="Microbiol. Resour. Announc.">
        <title>Draft genome sequences for Neonectria magnoliae and Neonectria punicea, canker pathogens of Liriodendron tulipifera and Acer saccharum in West Virginia.</title>
        <authorList>
            <person name="Petronek H.M."/>
            <person name="Kasson M.T."/>
            <person name="Metheny A.M."/>
            <person name="Stauder C.M."/>
            <person name="Lovett B."/>
            <person name="Lynch S.C."/>
            <person name="Garnas J.R."/>
            <person name="Kasson L.R."/>
            <person name="Stajich J.E."/>
        </authorList>
    </citation>
    <scope>NUCLEOTIDE SEQUENCE [LARGE SCALE GENOMIC DNA]</scope>
    <source>
        <strain evidence="4 5">NRRL 64653</strain>
    </source>
</reference>
<dbReference type="InterPro" id="IPR036291">
    <property type="entry name" value="NAD(P)-bd_dom_sf"/>
</dbReference>
<evidence type="ECO:0000313" key="4">
    <source>
        <dbReference type="EMBL" id="KAK7402692.1"/>
    </source>
</evidence>
<protein>
    <recommendedName>
        <fullName evidence="3">NAD-dependent epimerase/dehydratase domain-containing protein</fullName>
    </recommendedName>
</protein>
<dbReference type="Proteomes" id="UP001498476">
    <property type="component" value="Unassembled WGS sequence"/>
</dbReference>
<name>A0ABR1GLP4_9HYPO</name>
<evidence type="ECO:0000259" key="3">
    <source>
        <dbReference type="Pfam" id="PF01370"/>
    </source>
</evidence>
<accession>A0ABR1GLP4</accession>
<evidence type="ECO:0000256" key="1">
    <source>
        <dbReference type="ARBA" id="ARBA00023002"/>
    </source>
</evidence>